<sequence length="197" mass="21040">MADKIKHASNTDASSDGEVQASAMRREDGAWRNGSRKNIRQGRLLAAYAATGLLTGVLLGLALKAVQHLSGHEVYRLLLNADYVPVLKELPLNEAGEFAIHLAISIVLCMILGLIGQRFARRGRLSSSSAAGATAAIGIVIGALLYPTTLLSSGGTPPIGSLPSWFWWLTVHAAYGALSGALLYRSIRPLFDARSRY</sequence>
<feature type="region of interest" description="Disordered" evidence="1">
    <location>
        <begin position="1"/>
        <end position="32"/>
    </location>
</feature>
<keyword evidence="4" id="KW-1185">Reference proteome</keyword>
<protein>
    <submittedName>
        <fullName evidence="3">Uncharacterized protein</fullName>
    </submittedName>
</protein>
<reference evidence="4" key="1">
    <citation type="journal article" date="2019" name="Int. J. Syst. Evol. Microbiol.">
        <title>The Global Catalogue of Microorganisms (GCM) 10K type strain sequencing project: providing services to taxonomists for standard genome sequencing and annotation.</title>
        <authorList>
            <consortium name="The Broad Institute Genomics Platform"/>
            <consortium name="The Broad Institute Genome Sequencing Center for Infectious Disease"/>
            <person name="Wu L."/>
            <person name="Ma J."/>
        </authorList>
    </citation>
    <scope>NUCLEOTIDE SEQUENCE [LARGE SCALE GENOMIC DNA]</scope>
    <source>
        <strain evidence="4">CCM 8702</strain>
    </source>
</reference>
<keyword evidence="2" id="KW-0472">Membrane</keyword>
<keyword evidence="2" id="KW-0812">Transmembrane</keyword>
<feature type="transmembrane region" description="Helical" evidence="2">
    <location>
        <begin position="128"/>
        <end position="146"/>
    </location>
</feature>
<dbReference type="EMBL" id="BMDD01000002">
    <property type="protein sequence ID" value="GGH77410.1"/>
    <property type="molecule type" value="Genomic_DNA"/>
</dbReference>
<evidence type="ECO:0000313" key="3">
    <source>
        <dbReference type="EMBL" id="GGH77410.1"/>
    </source>
</evidence>
<evidence type="ECO:0000313" key="4">
    <source>
        <dbReference type="Proteomes" id="UP000605427"/>
    </source>
</evidence>
<evidence type="ECO:0000256" key="1">
    <source>
        <dbReference type="SAM" id="MobiDB-lite"/>
    </source>
</evidence>
<accession>A0ABQ1ZU56</accession>
<gene>
    <name evidence="3" type="ORF">GCM10007362_21120</name>
</gene>
<dbReference type="RefSeq" id="WP_172243280.1">
    <property type="nucleotide sequence ID" value="NZ_BMDD01000002.1"/>
</dbReference>
<feature type="transmembrane region" description="Helical" evidence="2">
    <location>
        <begin position="98"/>
        <end position="116"/>
    </location>
</feature>
<dbReference type="Proteomes" id="UP000605427">
    <property type="component" value="Unassembled WGS sequence"/>
</dbReference>
<feature type="transmembrane region" description="Helical" evidence="2">
    <location>
        <begin position="45"/>
        <end position="66"/>
    </location>
</feature>
<keyword evidence="2" id="KW-1133">Transmembrane helix</keyword>
<evidence type="ECO:0000256" key="2">
    <source>
        <dbReference type="SAM" id="Phobius"/>
    </source>
</evidence>
<feature type="transmembrane region" description="Helical" evidence="2">
    <location>
        <begin position="166"/>
        <end position="187"/>
    </location>
</feature>
<comment type="caution">
    <text evidence="3">The sequence shown here is derived from an EMBL/GenBank/DDBJ whole genome shotgun (WGS) entry which is preliminary data.</text>
</comment>
<name>A0ABQ1ZU56_9BACL</name>
<organism evidence="3 4">
    <name type="scientific">Saccharibacillus endophyticus</name>
    <dbReference type="NCBI Taxonomy" id="2060666"/>
    <lineage>
        <taxon>Bacteria</taxon>
        <taxon>Bacillati</taxon>
        <taxon>Bacillota</taxon>
        <taxon>Bacilli</taxon>
        <taxon>Bacillales</taxon>
        <taxon>Paenibacillaceae</taxon>
        <taxon>Saccharibacillus</taxon>
    </lineage>
</organism>
<proteinExistence type="predicted"/>